<gene>
    <name evidence="1" type="ORF">MRATA1EN1_LOCUS22135</name>
</gene>
<keyword evidence="2" id="KW-1185">Reference proteome</keyword>
<proteinExistence type="predicted"/>
<evidence type="ECO:0000313" key="2">
    <source>
        <dbReference type="Proteomes" id="UP001176941"/>
    </source>
</evidence>
<evidence type="ECO:0000313" key="1">
    <source>
        <dbReference type="EMBL" id="CAI9173173.1"/>
    </source>
</evidence>
<name>A0ABN8ZI61_RANTA</name>
<sequence>MQIAHTLMHSLPFHKHLLSSCCMPHTVLDMGPHAGPAAVLGALTHCSEPQMTTCPDATCYSWGGYHPLGLSRTLGLTLLRRSSPDGLSGPVASQPFITQEELLYPASIRQQGR</sequence>
<accession>A0ABN8ZI61</accession>
<protein>
    <submittedName>
        <fullName evidence="1">Uncharacterized protein</fullName>
    </submittedName>
</protein>
<dbReference type="Proteomes" id="UP001176941">
    <property type="component" value="Chromosome 33"/>
</dbReference>
<organism evidence="1 2">
    <name type="scientific">Rangifer tarandus platyrhynchus</name>
    <name type="common">Svalbard reindeer</name>
    <dbReference type="NCBI Taxonomy" id="3082113"/>
    <lineage>
        <taxon>Eukaryota</taxon>
        <taxon>Metazoa</taxon>
        <taxon>Chordata</taxon>
        <taxon>Craniata</taxon>
        <taxon>Vertebrata</taxon>
        <taxon>Euteleostomi</taxon>
        <taxon>Mammalia</taxon>
        <taxon>Eutheria</taxon>
        <taxon>Laurasiatheria</taxon>
        <taxon>Artiodactyla</taxon>
        <taxon>Ruminantia</taxon>
        <taxon>Pecora</taxon>
        <taxon>Cervidae</taxon>
        <taxon>Odocoileinae</taxon>
        <taxon>Rangifer</taxon>
    </lineage>
</organism>
<reference evidence="1" key="1">
    <citation type="submission" date="2023-04" db="EMBL/GenBank/DDBJ databases">
        <authorList>
            <consortium name="ELIXIR-Norway"/>
        </authorList>
    </citation>
    <scope>NUCLEOTIDE SEQUENCE [LARGE SCALE GENOMIC DNA]</scope>
</reference>
<dbReference type="EMBL" id="OX459969">
    <property type="protein sequence ID" value="CAI9173173.1"/>
    <property type="molecule type" value="Genomic_DNA"/>
</dbReference>